<keyword evidence="3" id="KW-1185">Reference proteome</keyword>
<dbReference type="AlphaFoldDB" id="A0A022QM33"/>
<evidence type="ECO:0000256" key="1">
    <source>
        <dbReference type="SAM" id="MobiDB-lite"/>
    </source>
</evidence>
<sequence>SESDTSSQGGSEYQTFRLITRD</sequence>
<dbReference type="EMBL" id="KI631292">
    <property type="protein sequence ID" value="EYU28981.1"/>
    <property type="molecule type" value="Genomic_DNA"/>
</dbReference>
<evidence type="ECO:0000313" key="3">
    <source>
        <dbReference type="Proteomes" id="UP000030748"/>
    </source>
</evidence>
<gene>
    <name evidence="2" type="ORF">MIMGU_mgv1a0251091mg</name>
</gene>
<dbReference type="Proteomes" id="UP000030748">
    <property type="component" value="Unassembled WGS sequence"/>
</dbReference>
<protein>
    <submittedName>
        <fullName evidence="2">Uncharacterized protein</fullName>
    </submittedName>
</protein>
<feature type="non-terminal residue" evidence="2">
    <location>
        <position position="22"/>
    </location>
</feature>
<proteinExistence type="predicted"/>
<feature type="region of interest" description="Disordered" evidence="1">
    <location>
        <begin position="1"/>
        <end position="22"/>
    </location>
</feature>
<organism evidence="2 3">
    <name type="scientific">Erythranthe guttata</name>
    <name type="common">Yellow monkey flower</name>
    <name type="synonym">Mimulus guttatus</name>
    <dbReference type="NCBI Taxonomy" id="4155"/>
    <lineage>
        <taxon>Eukaryota</taxon>
        <taxon>Viridiplantae</taxon>
        <taxon>Streptophyta</taxon>
        <taxon>Embryophyta</taxon>
        <taxon>Tracheophyta</taxon>
        <taxon>Spermatophyta</taxon>
        <taxon>Magnoliopsida</taxon>
        <taxon>eudicotyledons</taxon>
        <taxon>Gunneridae</taxon>
        <taxon>Pentapetalae</taxon>
        <taxon>asterids</taxon>
        <taxon>lamiids</taxon>
        <taxon>Lamiales</taxon>
        <taxon>Phrymaceae</taxon>
        <taxon>Erythranthe</taxon>
    </lineage>
</organism>
<accession>A0A022QM33</accession>
<name>A0A022QM33_ERYGU</name>
<reference evidence="2 3" key="1">
    <citation type="journal article" date="2013" name="Proc. Natl. Acad. Sci. U.S.A.">
        <title>Fine-scale variation in meiotic recombination in Mimulus inferred from population shotgun sequencing.</title>
        <authorList>
            <person name="Hellsten U."/>
            <person name="Wright K.M."/>
            <person name="Jenkins J."/>
            <person name="Shu S."/>
            <person name="Yuan Y."/>
            <person name="Wessler S.R."/>
            <person name="Schmutz J."/>
            <person name="Willis J.H."/>
            <person name="Rokhsar D.S."/>
        </authorList>
    </citation>
    <scope>NUCLEOTIDE SEQUENCE [LARGE SCALE GENOMIC DNA]</scope>
    <source>
        <strain evidence="3">cv. DUN x IM62</strain>
    </source>
</reference>
<feature type="non-terminal residue" evidence="2">
    <location>
        <position position="1"/>
    </location>
</feature>
<feature type="compositionally biased region" description="Polar residues" evidence="1">
    <location>
        <begin position="1"/>
        <end position="14"/>
    </location>
</feature>
<evidence type="ECO:0000313" key="2">
    <source>
        <dbReference type="EMBL" id="EYU28981.1"/>
    </source>
</evidence>